<accession>A0A392TFV7</accession>
<dbReference type="Proteomes" id="UP000265520">
    <property type="component" value="Unassembled WGS sequence"/>
</dbReference>
<comment type="caution">
    <text evidence="1">The sequence shown here is derived from an EMBL/GenBank/DDBJ whole genome shotgun (WGS) entry which is preliminary data.</text>
</comment>
<protein>
    <submittedName>
        <fullName evidence="1">Uncharacterized protein</fullName>
    </submittedName>
</protein>
<dbReference type="AlphaFoldDB" id="A0A392TFV7"/>
<sequence>MEETMTVLMANMAKESGTVFSLRREDRDLDGSAAEGDGAATEAVVLGRVEAVASK</sequence>
<reference evidence="1 2" key="1">
    <citation type="journal article" date="2018" name="Front. Plant Sci.">
        <title>Red Clover (Trifolium pratense) and Zigzag Clover (T. medium) - A Picture of Genomic Similarities and Differences.</title>
        <authorList>
            <person name="Dluhosova J."/>
            <person name="Istvanek J."/>
            <person name="Nedelnik J."/>
            <person name="Repkova J."/>
        </authorList>
    </citation>
    <scope>NUCLEOTIDE SEQUENCE [LARGE SCALE GENOMIC DNA]</scope>
    <source>
        <strain evidence="2">cv. 10/8</strain>
        <tissue evidence="1">Leaf</tissue>
    </source>
</reference>
<name>A0A392TFV7_9FABA</name>
<evidence type="ECO:0000313" key="2">
    <source>
        <dbReference type="Proteomes" id="UP000265520"/>
    </source>
</evidence>
<proteinExistence type="predicted"/>
<dbReference type="EMBL" id="LXQA010574151">
    <property type="protein sequence ID" value="MCI60033.1"/>
    <property type="molecule type" value="Genomic_DNA"/>
</dbReference>
<keyword evidence="2" id="KW-1185">Reference proteome</keyword>
<organism evidence="1 2">
    <name type="scientific">Trifolium medium</name>
    <dbReference type="NCBI Taxonomy" id="97028"/>
    <lineage>
        <taxon>Eukaryota</taxon>
        <taxon>Viridiplantae</taxon>
        <taxon>Streptophyta</taxon>
        <taxon>Embryophyta</taxon>
        <taxon>Tracheophyta</taxon>
        <taxon>Spermatophyta</taxon>
        <taxon>Magnoliopsida</taxon>
        <taxon>eudicotyledons</taxon>
        <taxon>Gunneridae</taxon>
        <taxon>Pentapetalae</taxon>
        <taxon>rosids</taxon>
        <taxon>fabids</taxon>
        <taxon>Fabales</taxon>
        <taxon>Fabaceae</taxon>
        <taxon>Papilionoideae</taxon>
        <taxon>50 kb inversion clade</taxon>
        <taxon>NPAAA clade</taxon>
        <taxon>Hologalegina</taxon>
        <taxon>IRL clade</taxon>
        <taxon>Trifolieae</taxon>
        <taxon>Trifolium</taxon>
    </lineage>
</organism>
<evidence type="ECO:0000313" key="1">
    <source>
        <dbReference type="EMBL" id="MCI60033.1"/>
    </source>
</evidence>